<evidence type="ECO:0000256" key="9">
    <source>
        <dbReference type="ARBA" id="ARBA00022967"/>
    </source>
</evidence>
<dbReference type="GO" id="GO:0008948">
    <property type="term" value="F:oxaloacetate decarboxylase activity"/>
    <property type="evidence" value="ECO:0007669"/>
    <property type="project" value="UniProtKB-UniRule"/>
</dbReference>
<keyword evidence="12 16" id="KW-0406">Ion transport</keyword>
<evidence type="ECO:0000313" key="19">
    <source>
        <dbReference type="Proteomes" id="UP000198862"/>
    </source>
</evidence>
<feature type="transmembrane region" description="Helical" evidence="16 17">
    <location>
        <begin position="6"/>
        <end position="29"/>
    </location>
</feature>
<accession>A0A1I1PMJ9</accession>
<evidence type="ECO:0000256" key="7">
    <source>
        <dbReference type="ARBA" id="ARBA00022475"/>
    </source>
</evidence>
<evidence type="ECO:0000256" key="10">
    <source>
        <dbReference type="ARBA" id="ARBA00022989"/>
    </source>
</evidence>
<evidence type="ECO:0000256" key="15">
    <source>
        <dbReference type="ARBA" id="ARBA00048176"/>
    </source>
</evidence>
<comment type="similarity">
    <text evidence="4 16 17">Belongs to the OadG family.</text>
</comment>
<keyword evidence="8 16" id="KW-0812">Transmembrane</keyword>
<protein>
    <recommendedName>
        <fullName evidence="16">Probable oxaloacetate decarboxylase gamma chain</fullName>
        <ecNumber evidence="16">7.2.4.2</ecNumber>
    </recommendedName>
</protein>
<keyword evidence="13 16" id="KW-0472">Membrane</keyword>
<reference evidence="18 19" key="1">
    <citation type="submission" date="2016-10" db="EMBL/GenBank/DDBJ databases">
        <authorList>
            <person name="de Groot N.N."/>
        </authorList>
    </citation>
    <scope>NUCLEOTIDE SEQUENCE [LARGE SCALE GENOMIC DNA]</scope>
    <source>
        <strain evidence="18 19">DSM 6059</strain>
    </source>
</reference>
<sequence length="87" mass="9365">MDITSLLLQAANLMLTGMVVVFIFLLLLISVVKLMSSFLASSTGESVTNNKAKNTVTIKSSAVPDAHIAAIAGAIHQHRQKYDHKKT</sequence>
<evidence type="ECO:0000313" key="18">
    <source>
        <dbReference type="EMBL" id="SFD10975.1"/>
    </source>
</evidence>
<dbReference type="NCBIfam" id="TIGR01195">
    <property type="entry name" value="oadG_fam"/>
    <property type="match status" value="1"/>
</dbReference>
<evidence type="ECO:0000256" key="5">
    <source>
        <dbReference type="ARBA" id="ARBA00011869"/>
    </source>
</evidence>
<dbReference type="GO" id="GO:0015081">
    <property type="term" value="F:sodium ion transmembrane transporter activity"/>
    <property type="evidence" value="ECO:0007669"/>
    <property type="project" value="UniProtKB-UniRule"/>
</dbReference>
<evidence type="ECO:0000256" key="12">
    <source>
        <dbReference type="ARBA" id="ARBA00023065"/>
    </source>
</evidence>
<keyword evidence="7 16" id="KW-1003">Cell membrane</keyword>
<dbReference type="Pfam" id="PF04277">
    <property type="entry name" value="OAD_gamma"/>
    <property type="match status" value="1"/>
</dbReference>
<comment type="catalytic activity">
    <reaction evidence="15 16 17">
        <text>oxaloacetate + 2 Na(+)(in) + H(+) = pyruvate + 2 Na(+)(out) + CO2</text>
        <dbReference type="Rhea" id="RHEA:57724"/>
        <dbReference type="ChEBI" id="CHEBI:15361"/>
        <dbReference type="ChEBI" id="CHEBI:15378"/>
        <dbReference type="ChEBI" id="CHEBI:16452"/>
        <dbReference type="ChEBI" id="CHEBI:16526"/>
        <dbReference type="ChEBI" id="CHEBI:29101"/>
        <dbReference type="EC" id="7.2.4.2"/>
    </reaction>
</comment>
<dbReference type="GO" id="GO:0005886">
    <property type="term" value="C:plasma membrane"/>
    <property type="evidence" value="ECO:0007669"/>
    <property type="project" value="UniProtKB-SubCell"/>
</dbReference>
<dbReference type="GO" id="GO:0015451">
    <property type="term" value="F:decarboxylation-driven active transmembrane transporter activity"/>
    <property type="evidence" value="ECO:0007669"/>
    <property type="project" value="UniProtKB-EC"/>
</dbReference>
<evidence type="ECO:0000256" key="11">
    <source>
        <dbReference type="ARBA" id="ARBA00023053"/>
    </source>
</evidence>
<comment type="function">
    <text evidence="2 16 17">Catalyzes the decarboxylation of oxaloacetate coupled to Na(+) translocation.</text>
</comment>
<dbReference type="EMBL" id="FOLO01000033">
    <property type="protein sequence ID" value="SFD10975.1"/>
    <property type="molecule type" value="Genomic_DNA"/>
</dbReference>
<name>A0A1I1PMJ9_9GAMM</name>
<keyword evidence="11 16" id="KW-0915">Sodium</keyword>
<dbReference type="Proteomes" id="UP000198862">
    <property type="component" value="Unassembled WGS sequence"/>
</dbReference>
<comment type="subunit">
    <text evidence="5 16">Heterotrimer of an alpha, a beta and a gamma subunit.</text>
</comment>
<dbReference type="HAMAP" id="MF_00404">
    <property type="entry name" value="OadG"/>
    <property type="match status" value="1"/>
</dbReference>
<keyword evidence="14 16" id="KW-0739">Sodium transport</keyword>
<comment type="subcellular location">
    <subcellularLocation>
        <location evidence="3 16 17">Cell membrane</location>
        <topology evidence="3 16 17">Single-pass membrane protein</topology>
    </subcellularLocation>
</comment>
<dbReference type="STRING" id="1123010.SAMN02745724_03510"/>
<dbReference type="InterPro" id="IPR005899">
    <property type="entry name" value="Na_pump_deCOase"/>
</dbReference>
<keyword evidence="6 16" id="KW-0813">Transport</keyword>
<dbReference type="AlphaFoldDB" id="A0A1I1PMJ9"/>
<evidence type="ECO:0000256" key="13">
    <source>
        <dbReference type="ARBA" id="ARBA00023136"/>
    </source>
</evidence>
<evidence type="ECO:0000256" key="2">
    <source>
        <dbReference type="ARBA" id="ARBA00003002"/>
    </source>
</evidence>
<evidence type="ECO:0000256" key="17">
    <source>
        <dbReference type="RuleBase" id="RU004278"/>
    </source>
</evidence>
<gene>
    <name evidence="16" type="primary">oadG</name>
    <name evidence="18" type="ORF">SAMN02745724_03510</name>
</gene>
<evidence type="ECO:0000256" key="3">
    <source>
        <dbReference type="ARBA" id="ARBA00004162"/>
    </source>
</evidence>
<organism evidence="18 19">
    <name type="scientific">Pseudoalteromonas denitrificans DSM 6059</name>
    <dbReference type="NCBI Taxonomy" id="1123010"/>
    <lineage>
        <taxon>Bacteria</taxon>
        <taxon>Pseudomonadati</taxon>
        <taxon>Pseudomonadota</taxon>
        <taxon>Gammaproteobacteria</taxon>
        <taxon>Alteromonadales</taxon>
        <taxon>Pseudoalteromonadaceae</taxon>
        <taxon>Pseudoalteromonas</taxon>
    </lineage>
</organism>
<keyword evidence="19" id="KW-1185">Reference proteome</keyword>
<evidence type="ECO:0000256" key="1">
    <source>
        <dbReference type="ARBA" id="ARBA00001959"/>
    </source>
</evidence>
<dbReference type="InterPro" id="IPR023424">
    <property type="entry name" value="OadG"/>
</dbReference>
<evidence type="ECO:0000256" key="16">
    <source>
        <dbReference type="HAMAP-Rule" id="MF_00404"/>
    </source>
</evidence>
<dbReference type="RefSeq" id="WP_091987347.1">
    <property type="nucleotide sequence ID" value="NZ_FOLO01000033.1"/>
</dbReference>
<evidence type="ECO:0000256" key="4">
    <source>
        <dbReference type="ARBA" id="ARBA00005844"/>
    </source>
</evidence>
<evidence type="ECO:0000256" key="14">
    <source>
        <dbReference type="ARBA" id="ARBA00023201"/>
    </source>
</evidence>
<evidence type="ECO:0000256" key="8">
    <source>
        <dbReference type="ARBA" id="ARBA00022692"/>
    </source>
</evidence>
<keyword evidence="10 16" id="KW-1133">Transmembrane helix</keyword>
<proteinExistence type="inferred from homology"/>
<evidence type="ECO:0000256" key="6">
    <source>
        <dbReference type="ARBA" id="ARBA00022448"/>
    </source>
</evidence>
<comment type="cofactor">
    <cofactor evidence="1 16 17">
        <name>Na(+)</name>
        <dbReference type="ChEBI" id="CHEBI:29101"/>
    </cofactor>
</comment>
<dbReference type="EC" id="7.2.4.2" evidence="16"/>
<dbReference type="GO" id="GO:0036376">
    <property type="term" value="P:sodium ion export across plasma membrane"/>
    <property type="evidence" value="ECO:0007669"/>
    <property type="project" value="InterPro"/>
</dbReference>
<dbReference type="NCBIfam" id="NF003004">
    <property type="entry name" value="PRK03814.1"/>
    <property type="match status" value="1"/>
</dbReference>
<keyword evidence="9 16" id="KW-1278">Translocase</keyword>